<dbReference type="Proteomes" id="UP000585474">
    <property type="component" value="Unassembled WGS sequence"/>
</dbReference>
<evidence type="ECO:0000313" key="4">
    <source>
        <dbReference type="Proteomes" id="UP000585474"/>
    </source>
</evidence>
<gene>
    <name evidence="3" type="ORF">Acr_11g0003200</name>
</gene>
<feature type="compositionally biased region" description="Acidic residues" evidence="1">
    <location>
        <begin position="38"/>
        <end position="51"/>
    </location>
</feature>
<sequence>MMVVFSTVFYAFVITNGHYLMDYVKKEETNPNRKIPEAEPDENNSEAESMDELTQGTENIPPCEMQSRHNNLIDDYNLIDETLMLPYEAKYHFTEVKIPPSPHEMGRMCFTDARNKNWLMEVTFKK</sequence>
<dbReference type="EMBL" id="BJWL01000011">
    <property type="protein sequence ID" value="GFY96014.1"/>
    <property type="molecule type" value="Genomic_DNA"/>
</dbReference>
<accession>A0A7J0FBA2</accession>
<proteinExistence type="predicted"/>
<reference evidence="3 4" key="1">
    <citation type="submission" date="2019-07" db="EMBL/GenBank/DDBJ databases">
        <title>De Novo Assembly of kiwifruit Actinidia rufa.</title>
        <authorList>
            <person name="Sugita-Konishi S."/>
            <person name="Sato K."/>
            <person name="Mori E."/>
            <person name="Abe Y."/>
            <person name="Kisaki G."/>
            <person name="Hamano K."/>
            <person name="Suezawa K."/>
            <person name="Otani M."/>
            <person name="Fukuda T."/>
            <person name="Manabe T."/>
            <person name="Gomi K."/>
            <person name="Tabuchi M."/>
            <person name="Akimitsu K."/>
            <person name="Kataoka I."/>
        </authorList>
    </citation>
    <scope>NUCLEOTIDE SEQUENCE [LARGE SCALE GENOMIC DNA]</scope>
    <source>
        <strain evidence="4">cv. Fuchu</strain>
    </source>
</reference>
<name>A0A7J0FBA2_9ERIC</name>
<evidence type="ECO:0000313" key="3">
    <source>
        <dbReference type="EMBL" id="GFY96014.1"/>
    </source>
</evidence>
<feature type="chain" id="PRO_5029581605" evidence="2">
    <location>
        <begin position="18"/>
        <end position="126"/>
    </location>
</feature>
<comment type="caution">
    <text evidence="3">The sequence shown here is derived from an EMBL/GenBank/DDBJ whole genome shotgun (WGS) entry which is preliminary data.</text>
</comment>
<keyword evidence="4" id="KW-1185">Reference proteome</keyword>
<keyword evidence="2" id="KW-0732">Signal</keyword>
<protein>
    <submittedName>
        <fullName evidence="3">Uncharacterized protein</fullName>
    </submittedName>
</protein>
<feature type="compositionally biased region" description="Basic and acidic residues" evidence="1">
    <location>
        <begin position="28"/>
        <end position="37"/>
    </location>
</feature>
<dbReference type="AlphaFoldDB" id="A0A7J0FBA2"/>
<evidence type="ECO:0000256" key="2">
    <source>
        <dbReference type="SAM" id="SignalP"/>
    </source>
</evidence>
<organism evidence="3 4">
    <name type="scientific">Actinidia rufa</name>
    <dbReference type="NCBI Taxonomy" id="165716"/>
    <lineage>
        <taxon>Eukaryota</taxon>
        <taxon>Viridiplantae</taxon>
        <taxon>Streptophyta</taxon>
        <taxon>Embryophyta</taxon>
        <taxon>Tracheophyta</taxon>
        <taxon>Spermatophyta</taxon>
        <taxon>Magnoliopsida</taxon>
        <taxon>eudicotyledons</taxon>
        <taxon>Gunneridae</taxon>
        <taxon>Pentapetalae</taxon>
        <taxon>asterids</taxon>
        <taxon>Ericales</taxon>
        <taxon>Actinidiaceae</taxon>
        <taxon>Actinidia</taxon>
    </lineage>
</organism>
<feature type="signal peptide" evidence="2">
    <location>
        <begin position="1"/>
        <end position="17"/>
    </location>
</feature>
<evidence type="ECO:0000256" key="1">
    <source>
        <dbReference type="SAM" id="MobiDB-lite"/>
    </source>
</evidence>
<dbReference type="OrthoDB" id="1475602at2759"/>
<feature type="region of interest" description="Disordered" evidence="1">
    <location>
        <begin position="28"/>
        <end position="64"/>
    </location>
</feature>